<proteinExistence type="inferred from homology"/>
<dbReference type="EMBL" id="CP000319">
    <property type="protein sequence ID" value="ABE62202.1"/>
    <property type="molecule type" value="Genomic_DNA"/>
</dbReference>
<dbReference type="InterPro" id="IPR001207">
    <property type="entry name" value="Transposase_mutator"/>
</dbReference>
<name>Q1QNJ5_NITHX</name>
<keyword evidence="6" id="KW-0814">Transposable element</keyword>
<evidence type="ECO:0000256" key="5">
    <source>
        <dbReference type="ARBA" id="ARBA00023172"/>
    </source>
</evidence>
<dbReference type="GO" id="GO:0004803">
    <property type="term" value="F:transposase activity"/>
    <property type="evidence" value="ECO:0007669"/>
    <property type="project" value="UniProtKB-UniRule"/>
</dbReference>
<keyword evidence="8" id="KW-1185">Reference proteome</keyword>
<dbReference type="NCBIfam" id="NF033543">
    <property type="entry name" value="transpos_IS256"/>
    <property type="match status" value="1"/>
</dbReference>
<organism evidence="7 8">
    <name type="scientific">Nitrobacter hamburgensis (strain DSM 10229 / NCIMB 13809 / X14)</name>
    <dbReference type="NCBI Taxonomy" id="323097"/>
    <lineage>
        <taxon>Bacteria</taxon>
        <taxon>Pseudomonadati</taxon>
        <taxon>Pseudomonadota</taxon>
        <taxon>Alphaproteobacteria</taxon>
        <taxon>Hyphomicrobiales</taxon>
        <taxon>Nitrobacteraceae</taxon>
        <taxon>Nitrobacter</taxon>
    </lineage>
</organism>
<evidence type="ECO:0000256" key="6">
    <source>
        <dbReference type="RuleBase" id="RU365089"/>
    </source>
</evidence>
<reference evidence="7 8" key="1">
    <citation type="submission" date="2006-03" db="EMBL/GenBank/DDBJ databases">
        <title>Complete sequence of chromosome of Nitrobacter hamburgensis X14.</title>
        <authorList>
            <consortium name="US DOE Joint Genome Institute"/>
            <person name="Copeland A."/>
            <person name="Lucas S."/>
            <person name="Lapidus A."/>
            <person name="Barry K."/>
            <person name="Detter J.C."/>
            <person name="Glavina del Rio T."/>
            <person name="Hammon N."/>
            <person name="Israni S."/>
            <person name="Dalin E."/>
            <person name="Tice H."/>
            <person name="Pitluck S."/>
            <person name="Chain P."/>
            <person name="Malfatti S."/>
            <person name="Shin M."/>
            <person name="Vergez L."/>
            <person name="Schmutz J."/>
            <person name="Larimer F."/>
            <person name="Land M."/>
            <person name="Hauser L."/>
            <person name="Kyrpides N."/>
            <person name="Ivanova N."/>
            <person name="Ward B."/>
            <person name="Arp D."/>
            <person name="Klotz M."/>
            <person name="Stein L."/>
            <person name="O'Mullan G."/>
            <person name="Starkenburg S."/>
            <person name="Sayavedra L."/>
            <person name="Poret-Peterson A.T."/>
            <person name="Gentry M.E."/>
            <person name="Bruce D."/>
            <person name="Richardson P."/>
        </authorList>
    </citation>
    <scope>NUCLEOTIDE SEQUENCE [LARGE SCALE GENOMIC DNA]</scope>
    <source>
        <strain evidence="8">DSM 10229 / NCIMB 13809 / X14</strain>
    </source>
</reference>
<keyword evidence="3 6" id="KW-0815">Transposition</keyword>
<dbReference type="GO" id="GO:0006313">
    <property type="term" value="P:DNA transposition"/>
    <property type="evidence" value="ECO:0007669"/>
    <property type="project" value="UniProtKB-UniRule"/>
</dbReference>
<dbReference type="PANTHER" id="PTHR33217:SF5">
    <property type="entry name" value="MUTATOR FAMILY TRANSPOSASE"/>
    <property type="match status" value="1"/>
</dbReference>
<protein>
    <recommendedName>
        <fullName evidence="6">Mutator family transposase</fullName>
    </recommendedName>
</protein>
<keyword evidence="5 6" id="KW-0233">DNA recombination</keyword>
<gene>
    <name evidence="7" type="ordered locus">Nham_1379</name>
</gene>
<dbReference type="HOGENOM" id="CLU_036805_2_1_5"/>
<dbReference type="Pfam" id="PF00872">
    <property type="entry name" value="Transposase_mut"/>
    <property type="match status" value="1"/>
</dbReference>
<dbReference type="GO" id="GO:0003677">
    <property type="term" value="F:DNA binding"/>
    <property type="evidence" value="ECO:0007669"/>
    <property type="project" value="UniProtKB-UniRule"/>
</dbReference>
<dbReference type="PANTHER" id="PTHR33217">
    <property type="entry name" value="TRANSPOSASE FOR INSERTION SEQUENCE ELEMENT IS1081"/>
    <property type="match status" value="1"/>
</dbReference>
<evidence type="ECO:0000256" key="4">
    <source>
        <dbReference type="ARBA" id="ARBA00023125"/>
    </source>
</evidence>
<evidence type="ECO:0000256" key="2">
    <source>
        <dbReference type="ARBA" id="ARBA00010961"/>
    </source>
</evidence>
<sequence length="366" mass="40751">MARRKDPAIPNDLLDQLLAGGAASAAFEQGGLLDSLKKALTERALNAEMDHHLASGEDAGNTRNGYGRKTVTTETGKLEIDIPRDRQSSFDPQLIAKYQRRFPGFDDKIVSMYARGMSTREITGHLRDLYGIEVSPDLISTVTDAVLDEVATWQQRPLDPVYPLIFFDAIRVKIRDEGMVRNKAIHIALGVRADGAKEVLGLWLEQNEGAKFWLRVMNELKNRGVDDILLAVVDGLKGFPDAITAVFPEAVVQTCIVHLLRNSMDFVSWKDRKGLATALKDIYRAVDADAAEKALAAFEAGPWGQRYPAIGQSWRRAWGEVIPFFAFPDEVRRIVYTTDEIDKQFLSGRDIILLRGRPRGGARCIG</sequence>
<comment type="similarity">
    <text evidence="2 6">Belongs to the transposase mutator family.</text>
</comment>
<evidence type="ECO:0000313" key="8">
    <source>
        <dbReference type="Proteomes" id="UP000001953"/>
    </source>
</evidence>
<dbReference type="eggNOG" id="COG3328">
    <property type="taxonomic scope" value="Bacteria"/>
</dbReference>
<accession>Q1QNJ5</accession>
<evidence type="ECO:0000313" key="7">
    <source>
        <dbReference type="EMBL" id="ABE62202.1"/>
    </source>
</evidence>
<evidence type="ECO:0000256" key="1">
    <source>
        <dbReference type="ARBA" id="ARBA00002190"/>
    </source>
</evidence>
<dbReference type="AlphaFoldDB" id="Q1QNJ5"/>
<dbReference type="KEGG" id="nha:Nham_1379"/>
<evidence type="ECO:0000256" key="3">
    <source>
        <dbReference type="ARBA" id="ARBA00022578"/>
    </source>
</evidence>
<dbReference type="Proteomes" id="UP000001953">
    <property type="component" value="Chromosome"/>
</dbReference>
<dbReference type="PROSITE" id="PS01007">
    <property type="entry name" value="TRANSPOSASE_MUTATOR"/>
    <property type="match status" value="1"/>
</dbReference>
<comment type="function">
    <text evidence="1 6">Required for the transposition of the insertion element.</text>
</comment>
<keyword evidence="4 6" id="KW-0238">DNA-binding</keyword>